<dbReference type="AlphaFoldDB" id="U4L7L9"/>
<keyword evidence="2" id="KW-1185">Reference proteome</keyword>
<name>U4L7L9_PYROM</name>
<evidence type="ECO:0000313" key="1">
    <source>
        <dbReference type="EMBL" id="CCX13133.1"/>
    </source>
</evidence>
<protein>
    <submittedName>
        <fullName evidence="1">Uncharacterized protein</fullName>
    </submittedName>
</protein>
<organism evidence="1 2">
    <name type="scientific">Pyronema omphalodes (strain CBS 100304)</name>
    <name type="common">Pyronema confluens</name>
    <dbReference type="NCBI Taxonomy" id="1076935"/>
    <lineage>
        <taxon>Eukaryota</taxon>
        <taxon>Fungi</taxon>
        <taxon>Dikarya</taxon>
        <taxon>Ascomycota</taxon>
        <taxon>Pezizomycotina</taxon>
        <taxon>Pezizomycetes</taxon>
        <taxon>Pezizales</taxon>
        <taxon>Pyronemataceae</taxon>
        <taxon>Pyronema</taxon>
    </lineage>
</organism>
<gene>
    <name evidence="1" type="ORF">PCON_12726</name>
</gene>
<reference evidence="1 2" key="1">
    <citation type="journal article" date="2013" name="PLoS Genet.">
        <title>The genome and development-dependent transcriptomes of Pyronema confluens: a window into fungal evolution.</title>
        <authorList>
            <person name="Traeger S."/>
            <person name="Altegoer F."/>
            <person name="Freitag M."/>
            <person name="Gabaldon T."/>
            <person name="Kempken F."/>
            <person name="Kumar A."/>
            <person name="Marcet-Houben M."/>
            <person name="Poggeler S."/>
            <person name="Stajich J.E."/>
            <person name="Nowrousian M."/>
        </authorList>
    </citation>
    <scope>NUCLEOTIDE SEQUENCE [LARGE SCALE GENOMIC DNA]</scope>
    <source>
        <strain evidence="2">CBS 100304</strain>
        <tissue evidence="1">Vegetative mycelium</tissue>
    </source>
</reference>
<dbReference type="EMBL" id="HF935781">
    <property type="protein sequence ID" value="CCX13133.1"/>
    <property type="molecule type" value="Genomic_DNA"/>
</dbReference>
<sequence length="79" mass="9140">MQRITQQFQFLVTLKKIHGNERFVLSCCIWAEEAEQAQAREGDGERSPPRSPGLCSPFLLPWWAVLFDFGLRIEILGYL</sequence>
<accession>U4L7L9</accession>
<proteinExistence type="predicted"/>
<dbReference type="Proteomes" id="UP000018144">
    <property type="component" value="Unassembled WGS sequence"/>
</dbReference>
<evidence type="ECO:0000313" key="2">
    <source>
        <dbReference type="Proteomes" id="UP000018144"/>
    </source>
</evidence>